<protein>
    <submittedName>
        <fullName evidence="5">NAD(P)-binding protein</fullName>
    </submittedName>
</protein>
<keyword evidence="6" id="KW-1185">Reference proteome</keyword>
<reference evidence="5 6" key="1">
    <citation type="submission" date="2015-10" db="EMBL/GenBank/DDBJ databases">
        <title>Full genome of DAOMC 229536 Phialocephala scopiformis, a fungal endophyte of spruce producing the potent anti-insectan compound rugulosin.</title>
        <authorList>
            <consortium name="DOE Joint Genome Institute"/>
            <person name="Walker A.K."/>
            <person name="Frasz S.L."/>
            <person name="Seifert K.A."/>
            <person name="Miller J.D."/>
            <person name="Mondo S.J."/>
            <person name="Labutti K."/>
            <person name="Lipzen A."/>
            <person name="Dockter R."/>
            <person name="Kennedy M."/>
            <person name="Grigoriev I.V."/>
            <person name="Spatafora J.W."/>
        </authorList>
    </citation>
    <scope>NUCLEOTIDE SEQUENCE [LARGE SCALE GENOMIC DNA]</scope>
    <source>
        <strain evidence="5 6">CBS 120377</strain>
    </source>
</reference>
<dbReference type="InterPro" id="IPR002347">
    <property type="entry name" value="SDR_fam"/>
</dbReference>
<keyword evidence="2" id="KW-0521">NADP</keyword>
<accession>A0A194WY09</accession>
<gene>
    <name evidence="5" type="ORF">LY89DRAFT_687800</name>
</gene>
<dbReference type="PRINTS" id="PR00080">
    <property type="entry name" value="SDRFAMILY"/>
</dbReference>
<proteinExistence type="inferred from homology"/>
<sequence length="289" mass="31750">MSSPVAIVTGASSGIGLALTKHLLSQNWSVVLLDVQNPPAEAALPKDKSLYIHCDVGSWDSQAAAFKQAFEWKGRLDFAALNAGIDDRDDIFRTAALDQAEFGNHAPRKPDMSTFDVNLLGAYYGAKLFTHYYLRNPSKSRKLGCIVMTSSMAGLYPHAGVPQYTATKYGVVGLVRSLAPVALKVSGIRVNSICPAFVPTNLAPPGLMEAWPKSGITPMSTIMRAYDEFLDEEKAWNGQCVEASLEELTYRGTPVPPGSEKVEIDIHPLRLFDEIYRERNIKFARRSKI</sequence>
<evidence type="ECO:0000256" key="4">
    <source>
        <dbReference type="RuleBase" id="RU000363"/>
    </source>
</evidence>
<evidence type="ECO:0000313" key="6">
    <source>
        <dbReference type="Proteomes" id="UP000070700"/>
    </source>
</evidence>
<dbReference type="PRINTS" id="PR00081">
    <property type="entry name" value="GDHRDH"/>
</dbReference>
<evidence type="ECO:0000313" key="5">
    <source>
        <dbReference type="EMBL" id="KUJ12861.1"/>
    </source>
</evidence>
<dbReference type="CDD" id="cd05323">
    <property type="entry name" value="ADH_SDR_c_like"/>
    <property type="match status" value="1"/>
</dbReference>
<dbReference type="SUPFAM" id="SSF51735">
    <property type="entry name" value="NAD(P)-binding Rossmann-fold domains"/>
    <property type="match status" value="1"/>
</dbReference>
<dbReference type="PANTHER" id="PTHR43180">
    <property type="entry name" value="3-OXOACYL-(ACYL-CARRIER-PROTEIN) REDUCTASE (AFU_ORTHOLOGUE AFUA_6G11210)"/>
    <property type="match status" value="1"/>
</dbReference>
<organism evidence="5 6">
    <name type="scientific">Mollisia scopiformis</name>
    <name type="common">Conifer needle endophyte fungus</name>
    <name type="synonym">Phialocephala scopiformis</name>
    <dbReference type="NCBI Taxonomy" id="149040"/>
    <lineage>
        <taxon>Eukaryota</taxon>
        <taxon>Fungi</taxon>
        <taxon>Dikarya</taxon>
        <taxon>Ascomycota</taxon>
        <taxon>Pezizomycotina</taxon>
        <taxon>Leotiomycetes</taxon>
        <taxon>Helotiales</taxon>
        <taxon>Mollisiaceae</taxon>
        <taxon>Mollisia</taxon>
    </lineage>
</organism>
<dbReference type="GeneID" id="28825307"/>
<dbReference type="GO" id="GO:0016491">
    <property type="term" value="F:oxidoreductase activity"/>
    <property type="evidence" value="ECO:0007669"/>
    <property type="project" value="UniProtKB-KW"/>
</dbReference>
<dbReference type="Proteomes" id="UP000070700">
    <property type="component" value="Unassembled WGS sequence"/>
</dbReference>
<dbReference type="RefSeq" id="XP_018067216.1">
    <property type="nucleotide sequence ID" value="XM_018215581.1"/>
</dbReference>
<evidence type="ECO:0000256" key="1">
    <source>
        <dbReference type="ARBA" id="ARBA00006484"/>
    </source>
</evidence>
<dbReference type="Pfam" id="PF00106">
    <property type="entry name" value="adh_short"/>
    <property type="match status" value="1"/>
</dbReference>
<name>A0A194WY09_MOLSC</name>
<dbReference type="InterPro" id="IPR020904">
    <property type="entry name" value="Sc_DH/Rdtase_CS"/>
</dbReference>
<evidence type="ECO:0000256" key="2">
    <source>
        <dbReference type="ARBA" id="ARBA00022857"/>
    </source>
</evidence>
<dbReference type="OrthoDB" id="5371740at2759"/>
<dbReference type="Gene3D" id="3.40.50.720">
    <property type="entry name" value="NAD(P)-binding Rossmann-like Domain"/>
    <property type="match status" value="1"/>
</dbReference>
<dbReference type="AlphaFoldDB" id="A0A194WY09"/>
<dbReference type="EMBL" id="KQ947423">
    <property type="protein sequence ID" value="KUJ12861.1"/>
    <property type="molecule type" value="Genomic_DNA"/>
</dbReference>
<comment type="similarity">
    <text evidence="1 4">Belongs to the short-chain dehydrogenases/reductases (SDR) family.</text>
</comment>
<dbReference type="PANTHER" id="PTHR43180:SF33">
    <property type="entry name" value="15-HYDROXYPROSTAGLANDIN DEHYDROGENASE [NAD(+)]-LIKE"/>
    <property type="match status" value="1"/>
</dbReference>
<dbReference type="PROSITE" id="PS00061">
    <property type="entry name" value="ADH_SHORT"/>
    <property type="match status" value="1"/>
</dbReference>
<dbReference type="InterPro" id="IPR036291">
    <property type="entry name" value="NAD(P)-bd_dom_sf"/>
</dbReference>
<evidence type="ECO:0000256" key="3">
    <source>
        <dbReference type="ARBA" id="ARBA00023002"/>
    </source>
</evidence>
<dbReference type="KEGG" id="psco:LY89DRAFT_687800"/>
<keyword evidence="3" id="KW-0560">Oxidoreductase</keyword>
<dbReference type="InParanoid" id="A0A194WY09"/>